<dbReference type="InterPro" id="IPR038330">
    <property type="entry name" value="TspO/MBR-related_sf"/>
</dbReference>
<organism evidence="2 3">
    <name type="scientific">Wenxinia saemankumensis</name>
    <dbReference type="NCBI Taxonomy" id="1447782"/>
    <lineage>
        <taxon>Bacteria</taxon>
        <taxon>Pseudomonadati</taxon>
        <taxon>Pseudomonadota</taxon>
        <taxon>Alphaproteobacteria</taxon>
        <taxon>Rhodobacterales</taxon>
        <taxon>Roseobacteraceae</taxon>
        <taxon>Wenxinia</taxon>
    </lineage>
</organism>
<dbReference type="PANTHER" id="PTHR33802:SF1">
    <property type="entry name" value="XK-RELATED PROTEIN"/>
    <property type="match status" value="1"/>
</dbReference>
<evidence type="ECO:0000256" key="1">
    <source>
        <dbReference type="SAM" id="Phobius"/>
    </source>
</evidence>
<feature type="transmembrane region" description="Helical" evidence="1">
    <location>
        <begin position="100"/>
        <end position="120"/>
    </location>
</feature>
<reference evidence="2 3" key="1">
    <citation type="submission" date="2016-11" db="EMBL/GenBank/DDBJ databases">
        <authorList>
            <person name="Jaros S."/>
            <person name="Januszkiewicz K."/>
            <person name="Wedrychowicz H."/>
        </authorList>
    </citation>
    <scope>NUCLEOTIDE SEQUENCE [LARGE SCALE GENOMIC DNA]</scope>
    <source>
        <strain evidence="2 3">DSM 100565</strain>
    </source>
</reference>
<proteinExistence type="predicted"/>
<name>A0A1M6EWS9_9RHOB</name>
<dbReference type="PANTHER" id="PTHR33802">
    <property type="entry name" value="SI:CH211-161H7.5-RELATED"/>
    <property type="match status" value="1"/>
</dbReference>
<feature type="transmembrane region" description="Helical" evidence="1">
    <location>
        <begin position="187"/>
        <end position="202"/>
    </location>
</feature>
<dbReference type="AlphaFoldDB" id="A0A1M6EWS9"/>
<protein>
    <submittedName>
        <fullName evidence="2">TspO and MBR related proteins</fullName>
    </submittedName>
</protein>
<gene>
    <name evidence="2" type="ORF">SAMN05444417_2217</name>
</gene>
<dbReference type="Gene3D" id="1.20.1260.100">
    <property type="entry name" value="TspO/MBR protein"/>
    <property type="match status" value="1"/>
</dbReference>
<evidence type="ECO:0000313" key="3">
    <source>
        <dbReference type="Proteomes" id="UP000184292"/>
    </source>
</evidence>
<feature type="transmembrane region" description="Helical" evidence="1">
    <location>
        <begin position="162"/>
        <end position="180"/>
    </location>
</feature>
<keyword evidence="1" id="KW-1133">Transmembrane helix</keyword>
<dbReference type="EMBL" id="FQYO01000003">
    <property type="protein sequence ID" value="SHI89839.1"/>
    <property type="molecule type" value="Genomic_DNA"/>
</dbReference>
<feature type="transmembrane region" description="Helical" evidence="1">
    <location>
        <begin position="46"/>
        <end position="65"/>
    </location>
</feature>
<evidence type="ECO:0000313" key="2">
    <source>
        <dbReference type="EMBL" id="SHI89839.1"/>
    </source>
</evidence>
<dbReference type="Proteomes" id="UP000184292">
    <property type="component" value="Unassembled WGS sequence"/>
</dbReference>
<dbReference type="RefSeq" id="WP_073329921.1">
    <property type="nucleotide sequence ID" value="NZ_FQYO01000003.1"/>
</dbReference>
<keyword evidence="1" id="KW-0472">Membrane</keyword>
<keyword evidence="3" id="KW-1185">Reference proteome</keyword>
<keyword evidence="1" id="KW-0812">Transmembrane</keyword>
<dbReference type="STRING" id="1447782.SAMN05444417_2217"/>
<feature type="transmembrane region" description="Helical" evidence="1">
    <location>
        <begin position="208"/>
        <end position="227"/>
    </location>
</feature>
<accession>A0A1M6EWS9</accession>
<feature type="transmembrane region" description="Helical" evidence="1">
    <location>
        <begin position="132"/>
        <end position="156"/>
    </location>
</feature>
<feature type="transmembrane region" description="Helical" evidence="1">
    <location>
        <begin position="77"/>
        <end position="94"/>
    </location>
</feature>
<sequence length="234" mass="24883">MIRAVLTLLAALGFAAAPFFWSFDGFETNQLPIPQTDPPAQPAGWAFSIWGPIYAWLVVSALWGLWAHRQDAWWDAVRAPLIASLAIGVPWLWIATQSAVWATLAIVAMAGFAIAALLRAPRDDRSRWTLRAPVALYAGWLTAASWVSIAATLAGYGIGPDSYGWAFVAIAAAALIAWAVQSRTPEWTYGLAVGWALLGIAVKNGPALPLVTAAALAALLLIALRAAQSARRAA</sequence>